<reference evidence="8" key="1">
    <citation type="submission" date="2023-07" db="EMBL/GenBank/DDBJ databases">
        <authorList>
            <person name="Colorado M.A."/>
            <person name="Villamil L.M."/>
            <person name="Melo J.F."/>
            <person name="Rodriguez J.A."/>
            <person name="Ruiz R.Y."/>
        </authorList>
    </citation>
    <scope>NUCLEOTIDE SEQUENCE [LARGE SCALE GENOMIC DNA]</scope>
    <source>
        <strain evidence="8">C33</strain>
    </source>
</reference>
<keyword evidence="2" id="KW-0255">Endonuclease</keyword>
<evidence type="ECO:0000313" key="8">
    <source>
        <dbReference type="Proteomes" id="UP001279681"/>
    </source>
</evidence>
<dbReference type="RefSeq" id="WP_320313308.1">
    <property type="nucleotide sequence ID" value="NZ_JAVIKH010000005.1"/>
</dbReference>
<keyword evidence="4" id="KW-0228">DNA excision</keyword>
<evidence type="ECO:0000256" key="2">
    <source>
        <dbReference type="ARBA" id="ARBA00022759"/>
    </source>
</evidence>
<evidence type="ECO:0000256" key="6">
    <source>
        <dbReference type="ARBA" id="ARBA00023204"/>
    </source>
</evidence>
<dbReference type="InterPro" id="IPR036237">
    <property type="entry name" value="Xyl_isomerase-like_sf"/>
</dbReference>
<dbReference type="EMBL" id="JAVIKH010000005">
    <property type="protein sequence ID" value="MDX8335904.1"/>
    <property type="molecule type" value="Genomic_DNA"/>
</dbReference>
<evidence type="ECO:0000256" key="3">
    <source>
        <dbReference type="ARBA" id="ARBA00022763"/>
    </source>
</evidence>
<evidence type="ECO:0000256" key="5">
    <source>
        <dbReference type="ARBA" id="ARBA00022801"/>
    </source>
</evidence>
<name>A0ABU4WB61_9FUSO</name>
<keyword evidence="8" id="KW-1185">Reference proteome</keyword>
<organism evidence="7 8">
    <name type="scientific">Candidatus Cetobacterium colombiensis</name>
    <dbReference type="NCBI Taxonomy" id="3073100"/>
    <lineage>
        <taxon>Bacteria</taxon>
        <taxon>Fusobacteriati</taxon>
        <taxon>Fusobacteriota</taxon>
        <taxon>Fusobacteriia</taxon>
        <taxon>Fusobacteriales</taxon>
        <taxon>Fusobacteriaceae</taxon>
        <taxon>Cetobacterium</taxon>
    </lineage>
</organism>
<evidence type="ECO:0000256" key="1">
    <source>
        <dbReference type="ARBA" id="ARBA00022722"/>
    </source>
</evidence>
<dbReference type="SUPFAM" id="SSF51658">
    <property type="entry name" value="Xylose isomerase-like"/>
    <property type="match status" value="1"/>
</dbReference>
<comment type="caution">
    <text evidence="7">The sequence shown here is derived from an EMBL/GenBank/DDBJ whole genome shotgun (WGS) entry which is preliminary data.</text>
</comment>
<keyword evidence="1" id="KW-0540">Nuclease</keyword>
<dbReference type="Gene3D" id="3.20.20.150">
    <property type="entry name" value="Divalent-metal-dependent TIM barrel enzymes"/>
    <property type="match status" value="1"/>
</dbReference>
<evidence type="ECO:0000256" key="4">
    <source>
        <dbReference type="ARBA" id="ARBA00022769"/>
    </source>
</evidence>
<dbReference type="Pfam" id="PF03851">
    <property type="entry name" value="UvdE"/>
    <property type="match status" value="1"/>
</dbReference>
<dbReference type="Proteomes" id="UP001279681">
    <property type="component" value="Unassembled WGS sequence"/>
</dbReference>
<keyword evidence="3" id="KW-0227">DNA damage</keyword>
<evidence type="ECO:0000313" key="7">
    <source>
        <dbReference type="EMBL" id="MDX8335904.1"/>
    </source>
</evidence>
<protein>
    <submittedName>
        <fullName evidence="7">Uncharacterized protein</fullName>
    </submittedName>
</protein>
<sequence>MLGLVCMLDGKGMKKGVSSLKNFNLEKVKEAALYNLDYTLDCMRFCIIKGYMYRVSSSVIPYPDLWNWTEDKDILEKLKKIKALSKKIRLVIHPDQFVVLNSDSQSVIENSLKILKNQVDFSFLAGIENLILHIGKKDAVDKFIETFKSLDEYTKSILVLENCHYYTVDEVLNLCEKIEVPMVLDVHHARITKSENYDVERIKKTWKNKKPLGHISSGKDFVDDKSHSDYIKDEDIKKYLWLFKEFDVEIEAKKKEKALEKVNEVLKNLKK</sequence>
<proteinExistence type="predicted"/>
<keyword evidence="5" id="KW-0378">Hydrolase</keyword>
<accession>A0ABU4WB61</accession>
<gene>
    <name evidence="7" type="ORF">RFV38_05245</name>
</gene>
<dbReference type="PANTHER" id="PTHR31290">
    <property type="entry name" value="UV-DAMAGE ENDONUCLEASE"/>
    <property type="match status" value="1"/>
</dbReference>
<keyword evidence="6" id="KW-0234">DNA repair</keyword>
<dbReference type="InterPro" id="IPR004601">
    <property type="entry name" value="UvdE"/>
</dbReference>
<dbReference type="PANTHER" id="PTHR31290:SF5">
    <property type="entry name" value="UV-DAMAGE ENDONUCLEASE"/>
    <property type="match status" value="1"/>
</dbReference>